<evidence type="ECO:0000313" key="1">
    <source>
        <dbReference type="EMBL" id="TDM15146.1"/>
    </source>
</evidence>
<reference evidence="1 2" key="1">
    <citation type="submission" date="2019-01" db="EMBL/GenBank/DDBJ databases">
        <title>Draft genome sequences of Macrococcus caseolyticus, Macrococcus canis, Macrococcus bohemicus and Macrococcus goetzii.</title>
        <authorList>
            <person name="Mazhar S."/>
            <person name="Altermann E."/>
            <person name="Hill C."/>
            <person name="Mcauliffe O."/>
        </authorList>
    </citation>
    <scope>NUCLEOTIDE SEQUENCE [LARGE SCALE GENOMIC DNA]</scope>
    <source>
        <strain evidence="1 2">DPC7162</strain>
    </source>
</reference>
<sequence length="100" mass="11450">MSLLDDLKNNKEHLRENPLANREMQIKKIAATSIKVTGDTHAKLTALDQIYVDMNKAELVDFALSKLADKLKGEDKETYEKVYENSIDQKIDLARRKGLF</sequence>
<dbReference type="AlphaFoldDB" id="A0A4R6C1I4"/>
<dbReference type="RefSeq" id="WP_012655896.1">
    <property type="nucleotide sequence ID" value="NZ_SDGP01000007.1"/>
</dbReference>
<proteinExistence type="predicted"/>
<evidence type="ECO:0000313" key="2">
    <source>
        <dbReference type="Proteomes" id="UP000294865"/>
    </source>
</evidence>
<comment type="caution">
    <text evidence="1">The sequence shown here is derived from an EMBL/GenBank/DDBJ whole genome shotgun (WGS) entry which is preliminary data.</text>
</comment>
<protein>
    <submittedName>
        <fullName evidence="1">Uncharacterized protein</fullName>
    </submittedName>
</protein>
<dbReference type="Proteomes" id="UP000294865">
    <property type="component" value="Unassembled WGS sequence"/>
</dbReference>
<accession>A0A4R6C1I4</accession>
<dbReference type="EMBL" id="SDQG01000009">
    <property type="protein sequence ID" value="TDM15146.1"/>
    <property type="molecule type" value="Genomic_DNA"/>
</dbReference>
<name>A0A4R6C1I4_9STAP</name>
<dbReference type="GeneID" id="61130834"/>
<organism evidence="1 2">
    <name type="scientific">Macrococcoides canis</name>
    <dbReference type="NCBI Taxonomy" id="1855823"/>
    <lineage>
        <taxon>Bacteria</taxon>
        <taxon>Bacillati</taxon>
        <taxon>Bacillota</taxon>
        <taxon>Bacilli</taxon>
        <taxon>Bacillales</taxon>
        <taxon>Staphylococcaceae</taxon>
        <taxon>Macrococcoides</taxon>
    </lineage>
</organism>
<gene>
    <name evidence="1" type="ORF">ETI04_10580</name>
</gene>